<dbReference type="GO" id="GO:0009002">
    <property type="term" value="F:serine-type D-Ala-D-Ala carboxypeptidase activity"/>
    <property type="evidence" value="ECO:0007669"/>
    <property type="project" value="UniProtKB-EC"/>
</dbReference>
<evidence type="ECO:0000259" key="16">
    <source>
        <dbReference type="SMART" id="SM00936"/>
    </source>
</evidence>
<evidence type="ECO:0000256" key="15">
    <source>
        <dbReference type="RuleBase" id="RU004016"/>
    </source>
</evidence>
<dbReference type="GO" id="GO:0008360">
    <property type="term" value="P:regulation of cell shape"/>
    <property type="evidence" value="ECO:0007669"/>
    <property type="project" value="UniProtKB-KW"/>
</dbReference>
<dbReference type="InterPro" id="IPR015956">
    <property type="entry name" value="Peniciliin-bd_prot_C_sf"/>
</dbReference>
<dbReference type="GO" id="GO:0006508">
    <property type="term" value="P:proteolysis"/>
    <property type="evidence" value="ECO:0007669"/>
    <property type="project" value="UniProtKB-KW"/>
</dbReference>
<sequence length="430" mass="48094">MWKITSLILIVTFIVPMLGISSPLVSAQPNLNLNVRSAILVDAITGKILYGKNIDQPLPPASMTKMMTEYIVLEYIASGKVKWDDIVTASEYANWMGKYGGSRVFLGLGEKRTIKELVDAMAIYSANDATVALAEHLAGSESNFVEIMNRKAKELGMNQTHFLTSTGYPIEELGEYAPYNAIGEHVMSARDLAILAWHLINDYPNTLELNSQSKLYFRKGERGEMELPNFNWMLPGLIYEYQGVDGIKTGYTSEAGYGFTATAERNGVRLISVVTGTDSKKARFMETKKLLDYGFANYDLLNLVKAKDPIPGYEKVAIEEGKTTEVAVVPKNNLTVLVKKGEENLYKPIIEPNDTIKAPIKSEDVLGYVSYEYNGEEQYSYLNDYIKSNGKVLLIANEDVEKAGFIRLFFRKIYTMFNEIFTNIIDGILG</sequence>
<reference evidence="17 18" key="1">
    <citation type="submission" date="2016-09" db="EMBL/GenBank/DDBJ databases">
        <title>Draft genome sequence for the type strain of Vulcanibacillus modesticaldus BR, a strictly anaerobic, moderately thermophilic, and nitrate-reducing bacterium from deep sea-hydrothermal vents of the Mid-Atlantic Ridge.</title>
        <authorList>
            <person name="Abin C.A."/>
            <person name="Hollibaugh J.T."/>
        </authorList>
    </citation>
    <scope>NUCLEOTIDE SEQUENCE [LARGE SCALE GENOMIC DNA]</scope>
    <source>
        <strain evidence="17 18">BR</strain>
    </source>
</reference>
<accession>A0A1D2YVA2</accession>
<evidence type="ECO:0000256" key="8">
    <source>
        <dbReference type="ARBA" id="ARBA00022801"/>
    </source>
</evidence>
<dbReference type="InterPro" id="IPR001967">
    <property type="entry name" value="Peptidase_S11_N"/>
</dbReference>
<dbReference type="GO" id="GO:0071555">
    <property type="term" value="P:cell wall organization"/>
    <property type="evidence" value="ECO:0007669"/>
    <property type="project" value="UniProtKB-KW"/>
</dbReference>
<dbReference type="Gene3D" id="3.40.710.10">
    <property type="entry name" value="DD-peptidase/beta-lactamase superfamily"/>
    <property type="match status" value="1"/>
</dbReference>
<gene>
    <name evidence="17" type="ORF">BHF71_08065</name>
</gene>
<comment type="pathway">
    <text evidence="2">Cell wall biogenesis; peptidoglycan biosynthesis.</text>
</comment>
<evidence type="ECO:0000256" key="4">
    <source>
        <dbReference type="ARBA" id="ARBA00012448"/>
    </source>
</evidence>
<evidence type="ECO:0000313" key="18">
    <source>
        <dbReference type="Proteomes" id="UP000243739"/>
    </source>
</evidence>
<keyword evidence="11" id="KW-0961">Cell wall biogenesis/degradation</keyword>
<dbReference type="SUPFAM" id="SSF56601">
    <property type="entry name" value="beta-lactamase/transpeptidase-like"/>
    <property type="match status" value="1"/>
</dbReference>
<dbReference type="EMBL" id="MIJF01000017">
    <property type="protein sequence ID" value="OEF99654.1"/>
    <property type="molecule type" value="Genomic_DNA"/>
</dbReference>
<evidence type="ECO:0000256" key="13">
    <source>
        <dbReference type="PIRSR" id="PIRSR618044-1"/>
    </source>
</evidence>
<dbReference type="UniPathway" id="UPA00219"/>
<evidence type="ECO:0000256" key="6">
    <source>
        <dbReference type="ARBA" id="ARBA00022670"/>
    </source>
</evidence>
<evidence type="ECO:0000256" key="11">
    <source>
        <dbReference type="ARBA" id="ARBA00023316"/>
    </source>
</evidence>
<comment type="caution">
    <text evidence="17">The sequence shown here is derived from an EMBL/GenBank/DDBJ whole genome shotgun (WGS) entry which is preliminary data.</text>
</comment>
<dbReference type="SMART" id="SM00936">
    <property type="entry name" value="PBP5_C"/>
    <property type="match status" value="1"/>
</dbReference>
<dbReference type="AlphaFoldDB" id="A0A1D2YVA2"/>
<dbReference type="InterPro" id="IPR012907">
    <property type="entry name" value="Peptidase_S11_C"/>
</dbReference>
<dbReference type="SUPFAM" id="SSF69189">
    <property type="entry name" value="Penicillin-binding protein associated domain"/>
    <property type="match status" value="1"/>
</dbReference>
<dbReference type="EC" id="3.4.16.4" evidence="4"/>
<evidence type="ECO:0000256" key="10">
    <source>
        <dbReference type="ARBA" id="ARBA00022984"/>
    </source>
</evidence>
<dbReference type="PANTHER" id="PTHR21581:SF11">
    <property type="entry name" value="D-ALANYL-D-ALANINE CARBOXYPEPTIDASE DACA"/>
    <property type="match status" value="1"/>
</dbReference>
<keyword evidence="5" id="KW-0121">Carboxypeptidase</keyword>
<dbReference type="Pfam" id="PF07943">
    <property type="entry name" value="PBP5_C"/>
    <property type="match status" value="1"/>
</dbReference>
<dbReference type="InterPro" id="IPR037167">
    <property type="entry name" value="Peptidase_S11_C_sf"/>
</dbReference>
<evidence type="ECO:0000256" key="2">
    <source>
        <dbReference type="ARBA" id="ARBA00004752"/>
    </source>
</evidence>
<dbReference type="Pfam" id="PF00768">
    <property type="entry name" value="Peptidase_S11"/>
    <property type="match status" value="1"/>
</dbReference>
<dbReference type="Proteomes" id="UP000243739">
    <property type="component" value="Unassembled WGS sequence"/>
</dbReference>
<dbReference type="STRING" id="337097.BHF71_08065"/>
<evidence type="ECO:0000256" key="1">
    <source>
        <dbReference type="ARBA" id="ARBA00003217"/>
    </source>
</evidence>
<dbReference type="PANTHER" id="PTHR21581">
    <property type="entry name" value="D-ALANYL-D-ALANINE CARBOXYPEPTIDASE"/>
    <property type="match status" value="1"/>
</dbReference>
<dbReference type="InterPro" id="IPR012338">
    <property type="entry name" value="Beta-lactam/transpept-like"/>
</dbReference>
<keyword evidence="18" id="KW-1185">Reference proteome</keyword>
<evidence type="ECO:0000256" key="7">
    <source>
        <dbReference type="ARBA" id="ARBA00022729"/>
    </source>
</evidence>
<dbReference type="InterPro" id="IPR018044">
    <property type="entry name" value="Peptidase_S11"/>
</dbReference>
<evidence type="ECO:0000313" key="17">
    <source>
        <dbReference type="EMBL" id="OEF99654.1"/>
    </source>
</evidence>
<evidence type="ECO:0000256" key="14">
    <source>
        <dbReference type="PIRSR" id="PIRSR618044-2"/>
    </source>
</evidence>
<keyword evidence="10" id="KW-0573">Peptidoglycan synthesis</keyword>
<dbReference type="GO" id="GO:0009252">
    <property type="term" value="P:peptidoglycan biosynthetic process"/>
    <property type="evidence" value="ECO:0007669"/>
    <property type="project" value="UniProtKB-UniPathway"/>
</dbReference>
<comment type="similarity">
    <text evidence="3 15">Belongs to the peptidase S11 family.</text>
</comment>
<evidence type="ECO:0000256" key="3">
    <source>
        <dbReference type="ARBA" id="ARBA00007164"/>
    </source>
</evidence>
<proteinExistence type="inferred from homology"/>
<feature type="active site" evidence="13">
    <location>
        <position position="125"/>
    </location>
</feature>
<dbReference type="Gene3D" id="2.60.410.10">
    <property type="entry name" value="D-Ala-D-Ala carboxypeptidase, C-terminal domain"/>
    <property type="match status" value="1"/>
</dbReference>
<keyword evidence="7" id="KW-0732">Signal</keyword>
<comment type="catalytic activity">
    <reaction evidence="12">
        <text>Preferential cleavage: (Ac)2-L-Lys-D-Ala-|-D-Ala. Also transpeptidation of peptidyl-alanyl moieties that are N-acyl substituents of D-alanine.</text>
        <dbReference type="EC" id="3.4.16.4"/>
    </reaction>
</comment>
<keyword evidence="9" id="KW-0133">Cell shape</keyword>
<evidence type="ECO:0000256" key="12">
    <source>
        <dbReference type="ARBA" id="ARBA00034000"/>
    </source>
</evidence>
<feature type="binding site" evidence="14">
    <location>
        <position position="248"/>
    </location>
    <ligand>
        <name>substrate</name>
    </ligand>
</feature>
<feature type="domain" description="Peptidase S11 D-Ala-D-Ala carboxypeptidase A C-terminal" evidence="16">
    <location>
        <begin position="298"/>
        <end position="402"/>
    </location>
</feature>
<evidence type="ECO:0000256" key="9">
    <source>
        <dbReference type="ARBA" id="ARBA00022960"/>
    </source>
</evidence>
<name>A0A1D2YVA2_9BACI</name>
<feature type="active site" description="Proton acceptor" evidence="13">
    <location>
        <position position="65"/>
    </location>
</feature>
<keyword evidence="6" id="KW-0645">Protease</keyword>
<keyword evidence="8" id="KW-0378">Hydrolase</keyword>
<dbReference type="PRINTS" id="PR00725">
    <property type="entry name" value="DADACBPTASE1"/>
</dbReference>
<organism evidence="17 18">
    <name type="scientific">Vulcanibacillus modesticaldus</name>
    <dbReference type="NCBI Taxonomy" id="337097"/>
    <lineage>
        <taxon>Bacteria</taxon>
        <taxon>Bacillati</taxon>
        <taxon>Bacillota</taxon>
        <taxon>Bacilli</taxon>
        <taxon>Bacillales</taxon>
        <taxon>Bacillaceae</taxon>
        <taxon>Vulcanibacillus</taxon>
    </lineage>
</organism>
<protein>
    <recommendedName>
        <fullName evidence="4">serine-type D-Ala-D-Ala carboxypeptidase</fullName>
        <ecNumber evidence="4">3.4.16.4</ecNumber>
    </recommendedName>
</protein>
<evidence type="ECO:0000256" key="5">
    <source>
        <dbReference type="ARBA" id="ARBA00022645"/>
    </source>
</evidence>
<feature type="active site" description="Acyl-ester intermediate" evidence="13">
    <location>
        <position position="62"/>
    </location>
</feature>
<comment type="function">
    <text evidence="1">Removes C-terminal D-alanyl residues from sugar-peptide cell wall precursors.</text>
</comment>